<dbReference type="PANTHER" id="PTHR21240">
    <property type="entry name" value="2-AMINO-3-CARBOXYLMUCONATE-6-SEMIALDEHYDE DECARBOXYLASE"/>
    <property type="match status" value="1"/>
</dbReference>
<sequence length="354" mass="38533">MAIPIAETTHGEAAEATPGHLDVHAHIHPPRFTAALERLAGGDPSGGLDRFLADAAEKGARAAVSPTARFMYAPLEERIELLDRGGIAVQVLSAGSSLAVPLPEEANRALVAAWNDAVDAEIREFDGRFLMFASLPFPHVEAALDELERVGDRASVVGFTMNSQIQGRALADEAWKPVFRAWNERSAVVFCHPNGFRCGPFEPRYLTVDVGTQFEDTLTGLQLAESGYLDEFPDIRWIVPHLGGTLPFVIGRVDEHWERDAPTRQTALKPSEYLNRLLFDTAGHDAFAVKVAVERFGVDKFLFGSDFPMVRPEQLPELLTETCGAIEQLGADPNTLLATARRALGLDALGAETV</sequence>
<keyword evidence="4" id="KW-1185">Reference proteome</keyword>
<gene>
    <name evidence="3" type="ORF">Drose_13905</name>
</gene>
<reference evidence="3" key="1">
    <citation type="submission" date="2021-04" db="EMBL/GenBank/DDBJ databases">
        <title>Biosynthetic gene clusters of Dactylosporangioum roseum.</title>
        <authorList>
            <person name="Hartkoorn R.C."/>
            <person name="Beaudoing E."/>
            <person name="Hot D."/>
            <person name="Moureu S."/>
        </authorList>
    </citation>
    <scope>NUCLEOTIDE SEQUENCE</scope>
    <source>
        <strain evidence="3">NRRL B-16295</strain>
    </source>
</reference>
<proteinExistence type="predicted"/>
<evidence type="ECO:0000256" key="1">
    <source>
        <dbReference type="ARBA" id="ARBA00023239"/>
    </source>
</evidence>
<organism evidence="3 4">
    <name type="scientific">Dactylosporangium roseum</name>
    <dbReference type="NCBI Taxonomy" id="47989"/>
    <lineage>
        <taxon>Bacteria</taxon>
        <taxon>Bacillati</taxon>
        <taxon>Actinomycetota</taxon>
        <taxon>Actinomycetes</taxon>
        <taxon>Micromonosporales</taxon>
        <taxon>Micromonosporaceae</taxon>
        <taxon>Dactylosporangium</taxon>
    </lineage>
</organism>
<dbReference type="Pfam" id="PF04909">
    <property type="entry name" value="Amidohydro_2"/>
    <property type="match status" value="1"/>
</dbReference>
<dbReference type="RefSeq" id="WP_260728627.1">
    <property type="nucleotide sequence ID" value="NZ_BAAABS010000015.1"/>
</dbReference>
<dbReference type="InterPro" id="IPR032465">
    <property type="entry name" value="ACMSD"/>
</dbReference>
<feature type="domain" description="Amidohydrolase-related" evidence="2">
    <location>
        <begin position="22"/>
        <end position="318"/>
    </location>
</feature>
<dbReference type="InterPro" id="IPR032466">
    <property type="entry name" value="Metal_Hydrolase"/>
</dbReference>
<accession>A0ABY5ZCD3</accession>
<name>A0ABY5ZCD3_9ACTN</name>
<evidence type="ECO:0000259" key="2">
    <source>
        <dbReference type="Pfam" id="PF04909"/>
    </source>
</evidence>
<dbReference type="SUPFAM" id="SSF51556">
    <property type="entry name" value="Metallo-dependent hydrolases"/>
    <property type="match status" value="1"/>
</dbReference>
<protein>
    <submittedName>
        <fullName evidence="3">Amidohydrolase</fullName>
    </submittedName>
</protein>
<dbReference type="Gene3D" id="3.20.20.140">
    <property type="entry name" value="Metal-dependent hydrolases"/>
    <property type="match status" value="1"/>
</dbReference>
<keyword evidence="1" id="KW-0456">Lyase</keyword>
<evidence type="ECO:0000313" key="4">
    <source>
        <dbReference type="Proteomes" id="UP001058271"/>
    </source>
</evidence>
<dbReference type="PANTHER" id="PTHR21240:SF28">
    <property type="entry name" value="ISO-OROTATE DECARBOXYLASE (EUROFUNG)"/>
    <property type="match status" value="1"/>
</dbReference>
<evidence type="ECO:0000313" key="3">
    <source>
        <dbReference type="EMBL" id="UWZ39226.1"/>
    </source>
</evidence>
<dbReference type="EMBL" id="CP073721">
    <property type="protein sequence ID" value="UWZ39226.1"/>
    <property type="molecule type" value="Genomic_DNA"/>
</dbReference>
<dbReference type="InterPro" id="IPR006680">
    <property type="entry name" value="Amidohydro-rel"/>
</dbReference>
<dbReference type="Proteomes" id="UP001058271">
    <property type="component" value="Chromosome"/>
</dbReference>